<feature type="domain" description="SAICAR synthetase/ADE2 N-terminal" evidence="8">
    <location>
        <begin position="17"/>
        <end position="275"/>
    </location>
</feature>
<sequence>SNSPSTLINTNLPLSLFIRGKVRDTYDLGNLLLIIATDRISAFDSILPCGIPNKGLVLNQLSAFWFEKTKNLVPNHLIEVVDDVHCLDAYLPTESRFPYPSYLAGRSMIVKKAKRIPVECVVRGYLSGSAWAEYQQHGTVSGFLLPKGLQESQELSQPLFTPTTKAESGHDLPLSMDEMKGLAGEALAEEVKEKSLAIYSYAREYARARGIIIADTKMEFGLDNDKLIFIDELLTPDSSRFWDTSLYEIGRSQPSYDKQPVRDWLVEAGWNKEPPAPMLPLDVIEATTK</sequence>
<dbReference type="GO" id="GO:0005524">
    <property type="term" value="F:ATP binding"/>
    <property type="evidence" value="ECO:0007669"/>
    <property type="project" value="UniProtKB-KW"/>
</dbReference>
<name>X1NWU4_9ZZZZ</name>
<reference evidence="9" key="1">
    <citation type="journal article" date="2014" name="Front. Microbiol.">
        <title>High frequency of phylogenetically diverse reductive dehalogenase-homologous genes in deep subseafloor sedimentary metagenomes.</title>
        <authorList>
            <person name="Kawai M."/>
            <person name="Futagami T."/>
            <person name="Toyoda A."/>
            <person name="Takaki Y."/>
            <person name="Nishi S."/>
            <person name="Hori S."/>
            <person name="Arai W."/>
            <person name="Tsubouchi T."/>
            <person name="Morono Y."/>
            <person name="Uchiyama I."/>
            <person name="Ito T."/>
            <person name="Fujiyama A."/>
            <person name="Inagaki F."/>
            <person name="Takami H."/>
        </authorList>
    </citation>
    <scope>NUCLEOTIDE SEQUENCE</scope>
    <source>
        <strain evidence="9">Expedition CK06-06</strain>
    </source>
</reference>
<feature type="non-terminal residue" evidence="9">
    <location>
        <position position="1"/>
    </location>
</feature>
<keyword evidence="5" id="KW-0547">Nucleotide-binding</keyword>
<dbReference type="InterPro" id="IPR028923">
    <property type="entry name" value="SAICAR_synt/ADE2_N"/>
</dbReference>
<dbReference type="PANTHER" id="PTHR43700:SF1">
    <property type="entry name" value="PHOSPHORIBOSYLAMINOIMIDAZOLE-SUCCINOCARBOXAMIDE SYNTHASE"/>
    <property type="match status" value="1"/>
</dbReference>
<dbReference type="InterPro" id="IPR001636">
    <property type="entry name" value="SAICAR_synth"/>
</dbReference>
<dbReference type="NCBIfam" id="NF010568">
    <property type="entry name" value="PRK13961.1"/>
    <property type="match status" value="1"/>
</dbReference>
<evidence type="ECO:0000256" key="6">
    <source>
        <dbReference type="ARBA" id="ARBA00022755"/>
    </source>
</evidence>
<dbReference type="GO" id="GO:0004639">
    <property type="term" value="F:phosphoribosylaminoimidazolesuccinocarboxamide synthase activity"/>
    <property type="evidence" value="ECO:0007669"/>
    <property type="project" value="UniProtKB-EC"/>
</dbReference>
<dbReference type="NCBIfam" id="TIGR00081">
    <property type="entry name" value="purC"/>
    <property type="match status" value="1"/>
</dbReference>
<evidence type="ECO:0000256" key="4">
    <source>
        <dbReference type="ARBA" id="ARBA00022598"/>
    </source>
</evidence>
<dbReference type="PANTHER" id="PTHR43700">
    <property type="entry name" value="PHOSPHORIBOSYLAMINOIMIDAZOLE-SUCCINOCARBOXAMIDE SYNTHASE"/>
    <property type="match status" value="1"/>
</dbReference>
<dbReference type="Pfam" id="PF01259">
    <property type="entry name" value="SAICAR_synt"/>
    <property type="match status" value="1"/>
</dbReference>
<dbReference type="HAMAP" id="MF_00137">
    <property type="entry name" value="SAICAR_synth"/>
    <property type="match status" value="1"/>
</dbReference>
<organism evidence="9">
    <name type="scientific">marine sediment metagenome</name>
    <dbReference type="NCBI Taxonomy" id="412755"/>
    <lineage>
        <taxon>unclassified sequences</taxon>
        <taxon>metagenomes</taxon>
        <taxon>ecological metagenomes</taxon>
    </lineage>
</organism>
<keyword evidence="4" id="KW-0436">Ligase</keyword>
<evidence type="ECO:0000256" key="3">
    <source>
        <dbReference type="ARBA" id="ARBA00012217"/>
    </source>
</evidence>
<evidence type="ECO:0000256" key="5">
    <source>
        <dbReference type="ARBA" id="ARBA00022741"/>
    </source>
</evidence>
<evidence type="ECO:0000256" key="7">
    <source>
        <dbReference type="ARBA" id="ARBA00022840"/>
    </source>
</evidence>
<proteinExistence type="inferred from homology"/>
<dbReference type="EC" id="6.3.2.6" evidence="3"/>
<evidence type="ECO:0000259" key="8">
    <source>
        <dbReference type="Pfam" id="PF01259"/>
    </source>
</evidence>
<dbReference type="Gene3D" id="3.30.470.20">
    <property type="entry name" value="ATP-grasp fold, B domain"/>
    <property type="match status" value="1"/>
</dbReference>
<comment type="caution">
    <text evidence="9">The sequence shown here is derived from an EMBL/GenBank/DDBJ whole genome shotgun (WGS) entry which is preliminary data.</text>
</comment>
<dbReference type="PROSITE" id="PS01057">
    <property type="entry name" value="SAICAR_SYNTHETASE_1"/>
    <property type="match status" value="1"/>
</dbReference>
<dbReference type="InterPro" id="IPR018236">
    <property type="entry name" value="SAICAR_synthetase_CS"/>
</dbReference>
<dbReference type="GO" id="GO:0006189">
    <property type="term" value="P:'de novo' IMP biosynthetic process"/>
    <property type="evidence" value="ECO:0007669"/>
    <property type="project" value="UniProtKB-UniPathway"/>
</dbReference>
<dbReference type="AlphaFoldDB" id="X1NWU4"/>
<evidence type="ECO:0000256" key="1">
    <source>
        <dbReference type="ARBA" id="ARBA00004672"/>
    </source>
</evidence>
<dbReference type="SUPFAM" id="SSF56104">
    <property type="entry name" value="SAICAR synthase-like"/>
    <property type="match status" value="1"/>
</dbReference>
<comment type="pathway">
    <text evidence="1">Purine metabolism; IMP biosynthesis via de novo pathway; 5-amino-1-(5-phospho-D-ribosyl)imidazole-4-carboxamide from 5-amino-1-(5-phospho-D-ribosyl)imidazole-4-carboxylate: step 1/2.</text>
</comment>
<accession>X1NWU4</accession>
<dbReference type="GO" id="GO:0005737">
    <property type="term" value="C:cytoplasm"/>
    <property type="evidence" value="ECO:0007669"/>
    <property type="project" value="TreeGrafter"/>
</dbReference>
<dbReference type="UniPathway" id="UPA00074">
    <property type="reaction ID" value="UER00131"/>
</dbReference>
<evidence type="ECO:0000313" key="9">
    <source>
        <dbReference type="EMBL" id="GAI23134.1"/>
    </source>
</evidence>
<keyword evidence="6" id="KW-0658">Purine biosynthesis</keyword>
<dbReference type="CDD" id="cd01414">
    <property type="entry name" value="SAICAR_synt_Sc"/>
    <property type="match status" value="1"/>
</dbReference>
<dbReference type="EMBL" id="BARV01016102">
    <property type="protein sequence ID" value="GAI23134.1"/>
    <property type="molecule type" value="Genomic_DNA"/>
</dbReference>
<dbReference type="FunFam" id="3.30.470.20:FF:000015">
    <property type="entry name" value="Phosphoribosylaminoimidazole-succinocarboxamide synthase"/>
    <property type="match status" value="1"/>
</dbReference>
<dbReference type="Gene3D" id="3.30.200.20">
    <property type="entry name" value="Phosphorylase Kinase, domain 1"/>
    <property type="match status" value="1"/>
</dbReference>
<comment type="similarity">
    <text evidence="2">Belongs to the SAICAR synthetase family.</text>
</comment>
<protein>
    <recommendedName>
        <fullName evidence="3">phosphoribosylaminoimidazolesuccinocarboxamide synthase</fullName>
        <ecNumber evidence="3">6.3.2.6</ecNumber>
    </recommendedName>
</protein>
<evidence type="ECO:0000256" key="2">
    <source>
        <dbReference type="ARBA" id="ARBA00010190"/>
    </source>
</evidence>
<gene>
    <name evidence="9" type="ORF">S06H3_27718</name>
</gene>
<keyword evidence="7" id="KW-0067">ATP-binding</keyword>
<feature type="non-terminal residue" evidence="9">
    <location>
        <position position="289"/>
    </location>
</feature>